<organism evidence="1 2">
    <name type="scientific">Novosphingobium subterraneum</name>
    <dbReference type="NCBI Taxonomy" id="48936"/>
    <lineage>
        <taxon>Bacteria</taxon>
        <taxon>Pseudomonadati</taxon>
        <taxon>Pseudomonadota</taxon>
        <taxon>Alphaproteobacteria</taxon>
        <taxon>Sphingomonadales</taxon>
        <taxon>Sphingomonadaceae</taxon>
        <taxon>Novosphingobium</taxon>
    </lineage>
</organism>
<keyword evidence="2" id="KW-1185">Reference proteome</keyword>
<sequence length="45" mass="4646">MAAPIGLTPAMYEAAIPSSSNGTSVYGAMTSTDMPFLLNASNTRH</sequence>
<proteinExistence type="predicted"/>
<evidence type="ECO:0000313" key="1">
    <source>
        <dbReference type="EMBL" id="KHS42706.1"/>
    </source>
</evidence>
<dbReference type="PATRIC" id="fig|48936.3.peg.4053"/>
<dbReference type="EMBL" id="JRVC01000026">
    <property type="protein sequence ID" value="KHS42706.1"/>
    <property type="molecule type" value="Genomic_DNA"/>
</dbReference>
<name>A0A0B8Z914_9SPHN</name>
<protein>
    <submittedName>
        <fullName evidence="1">Uncharacterized protein</fullName>
    </submittedName>
</protein>
<evidence type="ECO:0000313" key="2">
    <source>
        <dbReference type="Proteomes" id="UP000031338"/>
    </source>
</evidence>
<comment type="caution">
    <text evidence="1">The sequence shown here is derived from an EMBL/GenBank/DDBJ whole genome shotgun (WGS) entry which is preliminary data.</text>
</comment>
<accession>A0A0B8Z914</accession>
<dbReference type="AlphaFoldDB" id="A0A0B8Z914"/>
<gene>
    <name evidence="1" type="ORF">NJ75_04021</name>
</gene>
<reference evidence="1 2" key="1">
    <citation type="submission" date="2014-10" db="EMBL/GenBank/DDBJ databases">
        <title>Draft genome sequence of Novosphingobium subterraneum DSM 12447.</title>
        <authorList>
            <person name="Gan H.M."/>
            <person name="Gan H.Y."/>
            <person name="Savka M.A."/>
        </authorList>
    </citation>
    <scope>NUCLEOTIDE SEQUENCE [LARGE SCALE GENOMIC DNA]</scope>
    <source>
        <strain evidence="1 2">DSM 12447</strain>
    </source>
</reference>
<dbReference type="Proteomes" id="UP000031338">
    <property type="component" value="Unassembled WGS sequence"/>
</dbReference>